<feature type="domain" description="DUF306" evidence="1">
    <location>
        <begin position="169"/>
        <end position="279"/>
    </location>
</feature>
<evidence type="ECO:0000313" key="3">
    <source>
        <dbReference type="Proteomes" id="UP001317191"/>
    </source>
</evidence>
<proteinExistence type="predicted"/>
<keyword evidence="3" id="KW-1185">Reference proteome</keyword>
<dbReference type="InterPro" id="IPR038670">
    <property type="entry name" value="HslJ-like_sf"/>
</dbReference>
<dbReference type="Pfam" id="PF04170">
    <property type="entry name" value="NlpE"/>
    <property type="match status" value="1"/>
</dbReference>
<organism evidence="2 3">
    <name type="scientific">Flavobacterium luminosum</name>
    <dbReference type="NCBI Taxonomy" id="2949086"/>
    <lineage>
        <taxon>Bacteria</taxon>
        <taxon>Pseudomonadati</taxon>
        <taxon>Bacteroidota</taxon>
        <taxon>Flavobacteriia</taxon>
        <taxon>Flavobacteriales</taxon>
        <taxon>Flavobacteriaceae</taxon>
        <taxon>Flavobacterium</taxon>
    </lineage>
</organism>
<dbReference type="Gene3D" id="2.40.128.270">
    <property type="match status" value="1"/>
</dbReference>
<comment type="caution">
    <text evidence="2">The sequence shown here is derived from an EMBL/GenBank/DDBJ whole genome shotgun (WGS) entry which is preliminary data.</text>
</comment>
<evidence type="ECO:0000313" key="2">
    <source>
        <dbReference type="EMBL" id="MCL9808482.1"/>
    </source>
</evidence>
<dbReference type="Gene3D" id="2.40.128.640">
    <property type="match status" value="1"/>
</dbReference>
<sequence>MKKTFLFLGIVTLSLTACKTNFSGIEESNRTDSLAIQLSEDNAKNSLDYVGTYKGSFPCADCEAILTTIIINKNSYSKEIIYKGKSSKVLKETGKYSWNAVGNTITLLGSEVPNQYFVGENVLFQFDTEGKRIQGNLASKYQLSKIQTSDEIVLDQKEETKNDEVAKVDLKDSKWRLVKLNGKTIKKNKDNKREYGISFSDTGRFSVFVGCNNMMGSYNLKEEVSRIEFSKVASTMMACENMELEKEFAQVLETVDNYNFDGKTLKLNKARMAPLAEFEIIK</sequence>
<dbReference type="InterPro" id="IPR053147">
    <property type="entry name" value="Hsp_HslJ-like"/>
</dbReference>
<dbReference type="EMBL" id="JAMLJM010000002">
    <property type="protein sequence ID" value="MCL9808482.1"/>
    <property type="molecule type" value="Genomic_DNA"/>
</dbReference>
<evidence type="ECO:0000259" key="1">
    <source>
        <dbReference type="Pfam" id="PF03724"/>
    </source>
</evidence>
<protein>
    <submittedName>
        <fullName evidence="2">META domain-containing protein</fullName>
    </submittedName>
</protein>
<name>A0ABT0TLW5_9FLAO</name>
<gene>
    <name evidence="2" type="ORF">NAT50_03835</name>
</gene>
<dbReference type="PANTHER" id="PTHR35535">
    <property type="entry name" value="HEAT SHOCK PROTEIN HSLJ"/>
    <property type="match status" value="1"/>
</dbReference>
<dbReference type="InterPro" id="IPR007298">
    <property type="entry name" value="Cu-R_lipoprotein_NlpE"/>
</dbReference>
<dbReference type="Proteomes" id="UP001317191">
    <property type="component" value="Unassembled WGS sequence"/>
</dbReference>
<reference evidence="2 3" key="1">
    <citation type="submission" date="2022-05" db="EMBL/GenBank/DDBJ databases">
        <title>Flavobacterium sp., isolated from activated sludge.</title>
        <authorList>
            <person name="Ran Q."/>
        </authorList>
    </citation>
    <scope>NUCLEOTIDE SEQUENCE [LARGE SCALE GENOMIC DNA]</scope>
    <source>
        <strain evidence="2 3">HXWNR70</strain>
    </source>
</reference>
<dbReference type="RefSeq" id="WP_250591678.1">
    <property type="nucleotide sequence ID" value="NZ_JAMLJM010000002.1"/>
</dbReference>
<dbReference type="InterPro" id="IPR005184">
    <property type="entry name" value="DUF306_Meta_HslJ"/>
</dbReference>
<dbReference type="PANTHER" id="PTHR35535:SF1">
    <property type="entry name" value="HEAT SHOCK PROTEIN HSLJ"/>
    <property type="match status" value="1"/>
</dbReference>
<accession>A0ABT0TLW5</accession>
<dbReference type="Pfam" id="PF03724">
    <property type="entry name" value="META"/>
    <property type="match status" value="1"/>
</dbReference>
<dbReference type="PROSITE" id="PS51257">
    <property type="entry name" value="PROKAR_LIPOPROTEIN"/>
    <property type="match status" value="1"/>
</dbReference>